<proteinExistence type="predicted"/>
<dbReference type="AlphaFoldDB" id="A0A1I6MJB8"/>
<evidence type="ECO:0000256" key="1">
    <source>
        <dbReference type="SAM" id="Phobius"/>
    </source>
</evidence>
<evidence type="ECO:0000313" key="3">
    <source>
        <dbReference type="Proteomes" id="UP000198926"/>
    </source>
</evidence>
<reference evidence="2 3" key="1">
    <citation type="submission" date="2016-10" db="EMBL/GenBank/DDBJ databases">
        <authorList>
            <person name="de Groot N.N."/>
        </authorList>
    </citation>
    <scope>NUCLEOTIDE SEQUENCE [LARGE SCALE GENOMIC DNA]</scope>
    <source>
        <strain evidence="2 3">DSM 29433</strain>
    </source>
</reference>
<dbReference type="OrthoDB" id="7874312at2"/>
<dbReference type="EMBL" id="FOZM01000001">
    <property type="protein sequence ID" value="SFS15721.1"/>
    <property type="molecule type" value="Genomic_DNA"/>
</dbReference>
<organism evidence="2 3">
    <name type="scientific">Yoonia litorea</name>
    <dbReference type="NCBI Taxonomy" id="1123755"/>
    <lineage>
        <taxon>Bacteria</taxon>
        <taxon>Pseudomonadati</taxon>
        <taxon>Pseudomonadota</taxon>
        <taxon>Alphaproteobacteria</taxon>
        <taxon>Rhodobacterales</taxon>
        <taxon>Paracoccaceae</taxon>
        <taxon>Yoonia</taxon>
    </lineage>
</organism>
<dbReference type="Proteomes" id="UP000198926">
    <property type="component" value="Unassembled WGS sequence"/>
</dbReference>
<keyword evidence="1" id="KW-0472">Membrane</keyword>
<keyword evidence="1" id="KW-1133">Transmembrane helix</keyword>
<protein>
    <submittedName>
        <fullName evidence="2">Uncharacterized protein</fullName>
    </submittedName>
</protein>
<dbReference type="STRING" id="1123755.SAMN05444714_1897"/>
<feature type="transmembrane region" description="Helical" evidence="1">
    <location>
        <begin position="94"/>
        <end position="118"/>
    </location>
</feature>
<keyword evidence="1" id="KW-0812">Transmembrane</keyword>
<gene>
    <name evidence="2" type="ORF">SAMN05444714_1897</name>
</gene>
<name>A0A1I6MJB8_9RHOB</name>
<evidence type="ECO:0000313" key="2">
    <source>
        <dbReference type="EMBL" id="SFS15721.1"/>
    </source>
</evidence>
<accession>A0A1I6MJB8</accession>
<sequence length="122" mass="13620">MKQTHAEMIAEVRDALRQKLKLRGRSLEVQLRNGGRLLPRSVKQDVRVLARAEAVADNPKLAKLVEPATVTQAHRAVMDYLDGIDPAAQRRDALLNMAAAVGFVILTTIVLVIITLWWRGFI</sequence>
<keyword evidence="3" id="KW-1185">Reference proteome</keyword>
<dbReference type="RefSeq" id="WP_090206845.1">
    <property type="nucleotide sequence ID" value="NZ_FOZM01000001.1"/>
</dbReference>